<accession>A0A9E8A9Y6</accession>
<keyword evidence="1" id="KW-0696">RNA-directed RNA polymerase</keyword>
<proteinExistence type="predicted"/>
<keyword evidence="1" id="KW-0808">Transferase</keyword>
<keyword evidence="1" id="KW-0548">Nucleotidyltransferase</keyword>
<protein>
    <submittedName>
        <fullName evidence="1">RNA-dependent RNA polymerase</fullName>
    </submittedName>
</protein>
<organism evidence="1">
    <name type="scientific">Rizhao Narna tick virus 1</name>
    <dbReference type="NCBI Taxonomy" id="2972231"/>
    <lineage>
        <taxon>Viruses</taxon>
        <taxon>Riboviria</taxon>
        <taxon>Orthornavirae</taxon>
        <taxon>Lenarviricota</taxon>
        <taxon>Amabiliviricetes</taxon>
        <taxon>Wolframvirales</taxon>
        <taxon>Narnaviridae</taxon>
    </lineage>
</organism>
<dbReference type="EMBL" id="ON746429">
    <property type="protein sequence ID" value="UYL95377.1"/>
    <property type="molecule type" value="Genomic_RNA"/>
</dbReference>
<reference evidence="1" key="1">
    <citation type="submission" date="2022-05" db="EMBL/GenBank/DDBJ databases">
        <authorList>
            <person name="Cao W."/>
            <person name="Jia N."/>
            <person name="Lam T.T.-Y."/>
            <person name="Ni X."/>
            <person name="Liu J."/>
        </authorList>
    </citation>
    <scope>NUCLEOTIDE SEQUENCE</scope>
    <source>
        <strain evidence="1">TIGMIC 1</strain>
    </source>
</reference>
<evidence type="ECO:0000313" key="1">
    <source>
        <dbReference type="EMBL" id="UYL95377.1"/>
    </source>
</evidence>
<sequence>MPKWGSRFGNKRCLELRRLALWVVRTMSCQGAGSTIKWLKDAAAGARNTCVSGAPLLPSTRFLVRKILIGDVRKESLDQLSFLSRSLPEGDSVVESRTLIAHRENMSTSFHTPNHLVTDARKFAERFARRCFRRKDLVEVVTPTPSASLASSRKQGGVREEVRGLYMRWLVNSPLDIVPANAWQDSVFSSDWLDPTEVSTIRRNKSTAHVARTAAYMTATEDLKHRILTVPERGWKRRVVSAPPAFATVAGTVLNRAMLSAVARWGPCAAFLRGDRRGAVESVLRHACMGDRIVSTDLTAATDRLPLDLVRGVVDGLVDGWEGLPPVWAEALYALTGSQKLQYPWGQEVTSQSGVLMGLGPSWPLMSIIHAWWVDLAARRVGVNPRITNNITAIGGDDLLGMWPPELEESYRSLVKETNGLPSKGKDFSSTSAGNFTEMTFWVNGEVGSRPHFRWSAAIPVKGLVGTPVSEAGAAYESLGPEPGRCLRGRRVLKTLQPQLWRLCREAGVSAVAPRLLGGAGLPPMSGSLARVEFRTKHALAVGKFLYGSGQQQLPFSPPSWVEAADPAVWESRKAAEQRLRAAEEIGLVVFDTLPVPPGAKDRKLLVDSLSSQMTFFSQARVFSDTPFPPVATEMVSLKKYHRLLGRWCSSQTRGGVPSALAVKSGVNSRHHLLRRARRNRDRWAVAILVTGLSGNHRPLI</sequence>
<dbReference type="Pfam" id="PF05919">
    <property type="entry name" value="Mitovir_RNA_pol"/>
    <property type="match status" value="1"/>
</dbReference>
<name>A0A9E8A9Y6_9VIRU</name>
<dbReference type="InterPro" id="IPR008686">
    <property type="entry name" value="RNA_pol_mitovir"/>
</dbReference>
<dbReference type="GO" id="GO:0003968">
    <property type="term" value="F:RNA-directed RNA polymerase activity"/>
    <property type="evidence" value="ECO:0007669"/>
    <property type="project" value="UniProtKB-KW"/>
</dbReference>